<evidence type="ECO:0000256" key="4">
    <source>
        <dbReference type="ARBA" id="ARBA00023136"/>
    </source>
</evidence>
<evidence type="ECO:0000256" key="6">
    <source>
        <dbReference type="SAM" id="Phobius"/>
    </source>
</evidence>
<feature type="transmembrane region" description="Helical" evidence="6">
    <location>
        <begin position="651"/>
        <end position="671"/>
    </location>
</feature>
<evidence type="ECO:0000256" key="1">
    <source>
        <dbReference type="ARBA" id="ARBA00004141"/>
    </source>
</evidence>
<evidence type="ECO:0000256" key="3">
    <source>
        <dbReference type="ARBA" id="ARBA00022989"/>
    </source>
</evidence>
<feature type="transmembrane region" description="Helical" evidence="6">
    <location>
        <begin position="422"/>
        <end position="439"/>
    </location>
</feature>
<protein>
    <submittedName>
        <fullName evidence="8">Putative proton-coupled amino acid transporter 4</fullName>
    </submittedName>
</protein>
<feature type="compositionally biased region" description="Basic and acidic residues" evidence="5">
    <location>
        <begin position="252"/>
        <end position="272"/>
    </location>
</feature>
<evidence type="ECO:0000259" key="7">
    <source>
        <dbReference type="Pfam" id="PF01490"/>
    </source>
</evidence>
<dbReference type="GO" id="GO:0015179">
    <property type="term" value="F:L-amino acid transmembrane transporter activity"/>
    <property type="evidence" value="ECO:0007669"/>
    <property type="project" value="TreeGrafter"/>
</dbReference>
<keyword evidence="2 6" id="KW-0812">Transmembrane</keyword>
<feature type="transmembrane region" description="Helical" evidence="6">
    <location>
        <begin position="487"/>
        <end position="507"/>
    </location>
</feature>
<dbReference type="EMBL" id="QCYY01000821">
    <property type="protein sequence ID" value="ROT82450.1"/>
    <property type="molecule type" value="Genomic_DNA"/>
</dbReference>
<dbReference type="AlphaFoldDB" id="A0A3R7MIA6"/>
<dbReference type="Proteomes" id="UP000283509">
    <property type="component" value="Unassembled WGS sequence"/>
</dbReference>
<dbReference type="InterPro" id="IPR013057">
    <property type="entry name" value="AA_transpt_TM"/>
</dbReference>
<dbReference type="OrthoDB" id="1684102at2759"/>
<sequence>MYAFPNTRGPTAVRDRHRSTAARARTDEKRDLAKQRPSPHSPRIRMLATCRLLEVTTVAGGRVPNSESAVILIITSRQQLSSSRLQALVLVITSRTIRTEASGTRRTMHRQMSLQIPPNRLIALLPLSSPSLPSPSPSSLPCSSLALPFSPSSLPLLPRCPPLLPHPFPCSLAALPFSLTPSPAPSLPSFSSQILTPNAGDKGFRSACDRRMLFREPFPPTGLLPSAPLAENSTENRPSVYAITAAVDIQEQDHSSGQDLNDVRRDINDPKRPYSSSDDLSVRDISNPTTDCETMVHVLKGNIGTGLLAMPEAFMNAGLWVGFFGIPVMGVICVHCMHVLLKCSKELCRRAKVSALSYEESAEMAFKLGPGKCPKYATAVGYIITTFLLITQIGFCCVYFVFIPQNIMQALECMVGGSGISQLGYMAIFILPILLICYIPHLKYLAPVSLVAGVIQTAGLIICFYYMVRDLPEISEEIPGWAGWSKLPLYFGSAIYAFEGIGLVLPLENKMRTPKSFRGFTGVLNTAMMCVIILYAAMGFFGYLQYGSKNPGTIFPISCSLSAGTDHLKPLLVFETSSLGGLAQSVKILMAVAVYLTYPLQMYVPFELLTPSLRNRFDSPRNKFLAEYALRTCLVLLTFVLAAAIPNIGLFISLVGAVSSSTLALIFPPVIEVVTFWPDRGPYNWRIIKCTLIALFGIIGFITGTISSVQAIVDFFVNGQEGPDFSC</sequence>
<comment type="caution">
    <text evidence="8">The sequence shown here is derived from an EMBL/GenBank/DDBJ whole genome shotgun (WGS) entry which is preliminary data.</text>
</comment>
<feature type="transmembrane region" description="Helical" evidence="6">
    <location>
        <begin position="519"/>
        <end position="544"/>
    </location>
</feature>
<dbReference type="Pfam" id="PF01490">
    <property type="entry name" value="Aa_trans"/>
    <property type="match status" value="1"/>
</dbReference>
<dbReference type="STRING" id="6689.A0A3R7MIA6"/>
<evidence type="ECO:0000313" key="9">
    <source>
        <dbReference type="Proteomes" id="UP000283509"/>
    </source>
</evidence>
<feature type="compositionally biased region" description="Polar residues" evidence="5">
    <location>
        <begin position="274"/>
        <end position="283"/>
    </location>
</feature>
<reference evidence="8 9" key="2">
    <citation type="submission" date="2019-01" db="EMBL/GenBank/DDBJ databases">
        <title>The decoding of complex shrimp genome reveals the adaptation for benthos swimmer, frequently molting mechanism and breeding impact on genome.</title>
        <authorList>
            <person name="Sun Y."/>
            <person name="Gao Y."/>
            <person name="Yu Y."/>
        </authorList>
    </citation>
    <scope>NUCLEOTIDE SEQUENCE [LARGE SCALE GENOMIC DNA]</scope>
    <source>
        <tissue evidence="8">Muscle</tissue>
    </source>
</reference>
<dbReference type="GO" id="GO:0005774">
    <property type="term" value="C:vacuolar membrane"/>
    <property type="evidence" value="ECO:0007669"/>
    <property type="project" value="TreeGrafter"/>
</dbReference>
<keyword evidence="3 6" id="KW-1133">Transmembrane helix</keyword>
<proteinExistence type="predicted"/>
<feature type="region of interest" description="Disordered" evidence="5">
    <location>
        <begin position="252"/>
        <end position="283"/>
    </location>
</feature>
<evidence type="ECO:0000256" key="5">
    <source>
        <dbReference type="SAM" id="MobiDB-lite"/>
    </source>
</evidence>
<evidence type="ECO:0000313" key="8">
    <source>
        <dbReference type="EMBL" id="ROT82450.1"/>
    </source>
</evidence>
<gene>
    <name evidence="8" type="ORF">C7M84_024375</name>
</gene>
<feature type="transmembrane region" description="Helical" evidence="6">
    <location>
        <begin position="376"/>
        <end position="402"/>
    </location>
</feature>
<feature type="transmembrane region" description="Helical" evidence="6">
    <location>
        <begin position="588"/>
        <end position="608"/>
    </location>
</feature>
<dbReference type="PANTHER" id="PTHR22950:SF349">
    <property type="entry name" value="AMINO ACID TRANSPORTER TRANSMEMBRANE DOMAIN-CONTAINING PROTEIN"/>
    <property type="match status" value="1"/>
</dbReference>
<keyword evidence="4 6" id="KW-0472">Membrane</keyword>
<accession>A0A3R7MIA6</accession>
<keyword evidence="9" id="KW-1185">Reference proteome</keyword>
<organism evidence="8 9">
    <name type="scientific">Penaeus vannamei</name>
    <name type="common">Whiteleg shrimp</name>
    <name type="synonym">Litopenaeus vannamei</name>
    <dbReference type="NCBI Taxonomy" id="6689"/>
    <lineage>
        <taxon>Eukaryota</taxon>
        <taxon>Metazoa</taxon>
        <taxon>Ecdysozoa</taxon>
        <taxon>Arthropoda</taxon>
        <taxon>Crustacea</taxon>
        <taxon>Multicrustacea</taxon>
        <taxon>Malacostraca</taxon>
        <taxon>Eumalacostraca</taxon>
        <taxon>Eucarida</taxon>
        <taxon>Decapoda</taxon>
        <taxon>Dendrobranchiata</taxon>
        <taxon>Penaeoidea</taxon>
        <taxon>Penaeidae</taxon>
        <taxon>Penaeus</taxon>
    </lineage>
</organism>
<name>A0A3R7MIA6_PENVA</name>
<feature type="transmembrane region" description="Helical" evidence="6">
    <location>
        <begin position="692"/>
        <end position="713"/>
    </location>
</feature>
<comment type="subcellular location">
    <subcellularLocation>
        <location evidence="1">Membrane</location>
        <topology evidence="1">Multi-pass membrane protein</topology>
    </subcellularLocation>
</comment>
<reference evidence="8 9" key="1">
    <citation type="submission" date="2018-04" db="EMBL/GenBank/DDBJ databases">
        <authorList>
            <person name="Zhang X."/>
            <person name="Yuan J."/>
            <person name="Li F."/>
            <person name="Xiang J."/>
        </authorList>
    </citation>
    <scope>NUCLEOTIDE SEQUENCE [LARGE SCALE GENOMIC DNA]</scope>
    <source>
        <tissue evidence="8">Muscle</tissue>
    </source>
</reference>
<dbReference type="PANTHER" id="PTHR22950">
    <property type="entry name" value="AMINO ACID TRANSPORTER"/>
    <property type="match status" value="1"/>
</dbReference>
<feature type="region of interest" description="Disordered" evidence="5">
    <location>
        <begin position="1"/>
        <end position="41"/>
    </location>
</feature>
<feature type="compositionally biased region" description="Basic and acidic residues" evidence="5">
    <location>
        <begin position="24"/>
        <end position="34"/>
    </location>
</feature>
<feature type="transmembrane region" description="Helical" evidence="6">
    <location>
        <begin position="317"/>
        <end position="341"/>
    </location>
</feature>
<feature type="domain" description="Amino acid transporter transmembrane" evidence="7">
    <location>
        <begin position="293"/>
        <end position="712"/>
    </location>
</feature>
<feature type="transmembrane region" description="Helical" evidence="6">
    <location>
        <begin position="444"/>
        <end position="467"/>
    </location>
</feature>
<feature type="transmembrane region" description="Helical" evidence="6">
    <location>
        <begin position="628"/>
        <end position="645"/>
    </location>
</feature>
<evidence type="ECO:0000256" key="2">
    <source>
        <dbReference type="ARBA" id="ARBA00022692"/>
    </source>
</evidence>